<keyword evidence="11 14" id="KW-0486">Methionine biosynthesis</keyword>
<dbReference type="GO" id="GO:0004412">
    <property type="term" value="F:homoserine dehydrogenase activity"/>
    <property type="evidence" value="ECO:0007669"/>
    <property type="project" value="UniProtKB-EC"/>
</dbReference>
<gene>
    <name evidence="19" type="ORF">M413DRAFT_440520</name>
</gene>
<dbReference type="HOGENOM" id="CLU_009116_0_1_1"/>
<evidence type="ECO:0000256" key="10">
    <source>
        <dbReference type="ARBA" id="ARBA00023002"/>
    </source>
</evidence>
<evidence type="ECO:0000256" key="7">
    <source>
        <dbReference type="ARBA" id="ARBA00022605"/>
    </source>
</evidence>
<evidence type="ECO:0000256" key="3">
    <source>
        <dbReference type="ARBA" id="ARBA00005062"/>
    </source>
</evidence>
<evidence type="ECO:0000256" key="15">
    <source>
        <dbReference type="PIRSR" id="PIRSR036497-1"/>
    </source>
</evidence>
<feature type="domain" description="Homoserine dehydrogenase catalytic" evidence="17">
    <location>
        <begin position="159"/>
        <end position="373"/>
    </location>
</feature>
<dbReference type="SUPFAM" id="SSF55347">
    <property type="entry name" value="Glyceraldehyde-3-phosphate dehydrogenase-like, C-terminal domain"/>
    <property type="match status" value="1"/>
</dbReference>
<evidence type="ECO:0000256" key="4">
    <source>
        <dbReference type="ARBA" id="ARBA00006753"/>
    </source>
</evidence>
<dbReference type="GO" id="GO:0009088">
    <property type="term" value="P:threonine biosynthetic process"/>
    <property type="evidence" value="ECO:0007669"/>
    <property type="project" value="UniProtKB-UniPathway"/>
</dbReference>
<feature type="domain" description="Aspartate/homoserine dehydrogenase NAD-binding" evidence="18">
    <location>
        <begin position="16"/>
        <end position="149"/>
    </location>
</feature>
<comment type="function">
    <text evidence="13">Catalyzes the conversion of L-aspartate-beta-semialdehyde (L-Asa) to L-homoserine (L-Hse), the third step in the biosynthesis of amino acids that derive from aspartate (the aspartate family of amino acids), including methioinine and threonine, the latter of which is a precursor to isoleucine; production of homoserine leads to a branch-point in the pathway as it can either be O-phosphorylated for processing to threonine, or O-acylated for processing to methionine.</text>
</comment>
<reference evidence="19 20" key="1">
    <citation type="submission" date="2014-04" db="EMBL/GenBank/DDBJ databases">
        <authorList>
            <consortium name="DOE Joint Genome Institute"/>
            <person name="Kuo A."/>
            <person name="Gay G."/>
            <person name="Dore J."/>
            <person name="Kohler A."/>
            <person name="Nagy L.G."/>
            <person name="Floudas D."/>
            <person name="Copeland A."/>
            <person name="Barry K.W."/>
            <person name="Cichocki N."/>
            <person name="Veneault-Fourrey C."/>
            <person name="LaButti K."/>
            <person name="Lindquist E.A."/>
            <person name="Lipzen A."/>
            <person name="Lundell T."/>
            <person name="Morin E."/>
            <person name="Murat C."/>
            <person name="Sun H."/>
            <person name="Tunlid A."/>
            <person name="Henrissat B."/>
            <person name="Grigoriev I.V."/>
            <person name="Hibbett D.S."/>
            <person name="Martin F."/>
            <person name="Nordberg H.P."/>
            <person name="Cantor M.N."/>
            <person name="Hua S.X."/>
        </authorList>
    </citation>
    <scope>NUCLEOTIDE SEQUENCE [LARGE SCALE GENOMIC DNA]</scope>
    <source>
        <strain evidence="20">h7</strain>
    </source>
</reference>
<evidence type="ECO:0000256" key="2">
    <source>
        <dbReference type="ARBA" id="ARBA00005056"/>
    </source>
</evidence>
<dbReference type="UniPathway" id="UPA00051">
    <property type="reaction ID" value="UER00465"/>
</dbReference>
<comment type="pathway">
    <text evidence="3">Amino-acid biosynthesis; L-methionine biosynthesis via de novo pathway; L-homoserine from L-aspartate: step 3/3.</text>
</comment>
<evidence type="ECO:0000313" key="20">
    <source>
        <dbReference type="Proteomes" id="UP000053424"/>
    </source>
</evidence>
<evidence type="ECO:0000256" key="6">
    <source>
        <dbReference type="ARBA" id="ARBA00013376"/>
    </source>
</evidence>
<dbReference type="InterPro" id="IPR001342">
    <property type="entry name" value="HDH_cat"/>
</dbReference>
<keyword evidence="10 14" id="KW-0560">Oxidoreductase</keyword>
<dbReference type="AlphaFoldDB" id="A0A0C2YAU6"/>
<dbReference type="PIRSF" id="PIRSF036497">
    <property type="entry name" value="HDH_short"/>
    <property type="match status" value="1"/>
</dbReference>
<proteinExistence type="inferred from homology"/>
<evidence type="ECO:0000256" key="12">
    <source>
        <dbReference type="ARBA" id="ARBA00048841"/>
    </source>
</evidence>
<dbReference type="SUPFAM" id="SSF51735">
    <property type="entry name" value="NAD(P)-binding Rossmann-fold domains"/>
    <property type="match status" value="1"/>
</dbReference>
<dbReference type="PANTHER" id="PTHR43070">
    <property type="match status" value="1"/>
</dbReference>
<evidence type="ECO:0000256" key="5">
    <source>
        <dbReference type="ARBA" id="ARBA00013213"/>
    </source>
</evidence>
<evidence type="ECO:0000256" key="11">
    <source>
        <dbReference type="ARBA" id="ARBA00023167"/>
    </source>
</evidence>
<dbReference type="InterPro" id="IPR022697">
    <property type="entry name" value="HDH_short"/>
</dbReference>
<reference evidence="20" key="2">
    <citation type="submission" date="2015-01" db="EMBL/GenBank/DDBJ databases">
        <title>Evolutionary Origins and Diversification of the Mycorrhizal Mutualists.</title>
        <authorList>
            <consortium name="DOE Joint Genome Institute"/>
            <consortium name="Mycorrhizal Genomics Consortium"/>
            <person name="Kohler A."/>
            <person name="Kuo A."/>
            <person name="Nagy L.G."/>
            <person name="Floudas D."/>
            <person name="Copeland A."/>
            <person name="Barry K.W."/>
            <person name="Cichocki N."/>
            <person name="Veneault-Fourrey C."/>
            <person name="LaButti K."/>
            <person name="Lindquist E.A."/>
            <person name="Lipzen A."/>
            <person name="Lundell T."/>
            <person name="Morin E."/>
            <person name="Murat C."/>
            <person name="Riley R."/>
            <person name="Ohm R."/>
            <person name="Sun H."/>
            <person name="Tunlid A."/>
            <person name="Henrissat B."/>
            <person name="Grigoriev I.V."/>
            <person name="Hibbett D.S."/>
            <person name="Martin F."/>
        </authorList>
    </citation>
    <scope>NUCLEOTIDE SEQUENCE [LARGE SCALE GENOMIC DNA]</scope>
    <source>
        <strain evidence="20">h7</strain>
    </source>
</reference>
<dbReference type="EC" id="1.1.1.3" evidence="5 14"/>
<feature type="binding site" evidence="16">
    <location>
        <position position="216"/>
    </location>
    <ligand>
        <name>L-homoserine</name>
        <dbReference type="ChEBI" id="CHEBI:57476"/>
    </ligand>
</feature>
<feature type="binding site" evidence="16">
    <location>
        <begin position="16"/>
        <end position="21"/>
    </location>
    <ligand>
        <name>NADP(+)</name>
        <dbReference type="ChEBI" id="CHEBI:58349"/>
    </ligand>
</feature>
<evidence type="ECO:0000256" key="9">
    <source>
        <dbReference type="ARBA" id="ARBA00022857"/>
    </source>
</evidence>
<keyword evidence="9 14" id="KW-0521">NADP</keyword>
<feature type="binding site" evidence="16">
    <location>
        <position position="124"/>
    </location>
    <ligand>
        <name>NADPH</name>
        <dbReference type="ChEBI" id="CHEBI:57783"/>
    </ligand>
</feature>
<comment type="catalytic activity">
    <reaction evidence="12">
        <text>L-homoserine + NADP(+) = L-aspartate 4-semialdehyde + NADPH + H(+)</text>
        <dbReference type="Rhea" id="RHEA:15761"/>
        <dbReference type="ChEBI" id="CHEBI:15378"/>
        <dbReference type="ChEBI" id="CHEBI:57476"/>
        <dbReference type="ChEBI" id="CHEBI:57783"/>
        <dbReference type="ChEBI" id="CHEBI:58349"/>
        <dbReference type="ChEBI" id="CHEBI:537519"/>
        <dbReference type="EC" id="1.1.1.3"/>
    </reaction>
    <physiologicalReaction direction="right-to-left" evidence="12">
        <dbReference type="Rhea" id="RHEA:15763"/>
    </physiologicalReaction>
</comment>
<comment type="cofactor">
    <cofactor evidence="1">
        <name>a metal cation</name>
        <dbReference type="ChEBI" id="CHEBI:25213"/>
    </cofactor>
</comment>
<organism evidence="19 20">
    <name type="scientific">Hebeloma cylindrosporum</name>
    <dbReference type="NCBI Taxonomy" id="76867"/>
    <lineage>
        <taxon>Eukaryota</taxon>
        <taxon>Fungi</taxon>
        <taxon>Dikarya</taxon>
        <taxon>Basidiomycota</taxon>
        <taxon>Agaricomycotina</taxon>
        <taxon>Agaricomycetes</taxon>
        <taxon>Agaricomycetidae</taxon>
        <taxon>Agaricales</taxon>
        <taxon>Agaricineae</taxon>
        <taxon>Hymenogastraceae</taxon>
        <taxon>Hebeloma</taxon>
    </lineage>
</organism>
<feature type="active site" description="Proton donor" evidence="15">
    <location>
        <position position="231"/>
    </location>
</feature>
<dbReference type="Gene3D" id="3.30.360.10">
    <property type="entry name" value="Dihydrodipicolinate Reductase, domain 2"/>
    <property type="match status" value="1"/>
</dbReference>
<keyword evidence="8 14" id="KW-0791">Threonine biosynthesis</keyword>
<comment type="similarity">
    <text evidence="4 14">Belongs to the homoserine dehydrogenase family.</text>
</comment>
<dbReference type="Pfam" id="PF00742">
    <property type="entry name" value="Homoserine_dh"/>
    <property type="match status" value="1"/>
</dbReference>
<dbReference type="Pfam" id="PF03447">
    <property type="entry name" value="NAD_binding_3"/>
    <property type="match status" value="1"/>
</dbReference>
<keyword evidence="7 14" id="KW-0028">Amino-acid biosynthesis</keyword>
<feature type="binding site" evidence="16">
    <location>
        <position position="100"/>
    </location>
    <ligand>
        <name>NADPH</name>
        <dbReference type="ChEBI" id="CHEBI:57783"/>
    </ligand>
</feature>
<keyword evidence="20" id="KW-1185">Reference proteome</keyword>
<evidence type="ECO:0000256" key="13">
    <source>
        <dbReference type="ARBA" id="ARBA00059589"/>
    </source>
</evidence>
<evidence type="ECO:0000313" key="19">
    <source>
        <dbReference type="EMBL" id="KIM46963.1"/>
    </source>
</evidence>
<dbReference type="InterPro" id="IPR011147">
    <property type="entry name" value="Bifunc_Aspkin/hSer_DH"/>
</dbReference>
<accession>A0A0C2YAU6</accession>
<dbReference type="GO" id="GO:0050661">
    <property type="term" value="F:NADP binding"/>
    <property type="evidence" value="ECO:0007669"/>
    <property type="project" value="InterPro"/>
</dbReference>
<dbReference type="PANTHER" id="PTHR43070:SF5">
    <property type="entry name" value="HOMOSERINE DEHYDROGENASE"/>
    <property type="match status" value="1"/>
</dbReference>
<dbReference type="GO" id="GO:0009090">
    <property type="term" value="P:homoserine biosynthetic process"/>
    <property type="evidence" value="ECO:0007669"/>
    <property type="project" value="TreeGrafter"/>
</dbReference>
<dbReference type="InterPro" id="IPR036291">
    <property type="entry name" value="NAD(P)-bd_dom_sf"/>
</dbReference>
<dbReference type="OrthoDB" id="67851at2759"/>
<sequence>MSSAPSQQKILVAVVGVGLVGSEFINQLLSIPPQSSPFKLVSLTSSSRTLFTGKANPIEPNAPWKSLLASSKEAADLKTLTAHLAQLVGEKERVALVDNTSSEDIAGMYPVWLKAGINVITPNKKAFSGEAELFAKILSASQASGAKFLNEATVGAGLPVIAPLKELVATGDKIIKIEGVFSGTMSYIFNNFSTGTPDGPTFSSVVAVAREKGYTEPHPADDLNGFDVARKLTILSRLISSAPSASPSKLPSLQSFISVQTASLIPAALEGIPTGDEFIKRLPEFDEEFDKLRKEASKENKVLRFVGVVDVAGGQVRAGLEKYPIDHPFATSLGGSDNIVMFHTERYSPRPLIVQGAGAGAAVTAMGVLGDLLKLV</sequence>
<dbReference type="EMBL" id="KN831770">
    <property type="protein sequence ID" value="KIM46963.1"/>
    <property type="molecule type" value="Genomic_DNA"/>
</dbReference>
<evidence type="ECO:0000256" key="8">
    <source>
        <dbReference type="ARBA" id="ARBA00022697"/>
    </source>
</evidence>
<dbReference type="STRING" id="686832.A0A0C2YAU6"/>
<name>A0A0C2YAU6_HEBCY</name>
<protein>
    <recommendedName>
        <fullName evidence="6 14">Homoserine dehydrogenase</fullName>
        <shortName evidence="14">HDH</shortName>
        <ecNumber evidence="5 14">1.1.1.3</ecNumber>
    </recommendedName>
</protein>
<evidence type="ECO:0000256" key="16">
    <source>
        <dbReference type="PIRSR" id="PIRSR036497-2"/>
    </source>
</evidence>
<evidence type="ECO:0000256" key="14">
    <source>
        <dbReference type="PIRNR" id="PIRNR036497"/>
    </source>
</evidence>
<dbReference type="FunFam" id="3.30.360.10:FF:000006">
    <property type="entry name" value="Bifunctional aspartokinase/homoserine dehydrogenase"/>
    <property type="match status" value="1"/>
</dbReference>
<evidence type="ECO:0000259" key="18">
    <source>
        <dbReference type="Pfam" id="PF03447"/>
    </source>
</evidence>
<evidence type="ECO:0000256" key="1">
    <source>
        <dbReference type="ARBA" id="ARBA00001920"/>
    </source>
</evidence>
<dbReference type="Gene3D" id="3.40.50.720">
    <property type="entry name" value="NAD(P)-binding Rossmann-like Domain"/>
    <property type="match status" value="1"/>
</dbReference>
<dbReference type="GO" id="GO:0009086">
    <property type="term" value="P:methionine biosynthetic process"/>
    <property type="evidence" value="ECO:0007669"/>
    <property type="project" value="UniProtKB-KW"/>
</dbReference>
<dbReference type="UniPathway" id="UPA00050">
    <property type="reaction ID" value="UER00063"/>
</dbReference>
<dbReference type="InterPro" id="IPR005106">
    <property type="entry name" value="Asp/hSer_DH_NAD-bd"/>
</dbReference>
<evidence type="ECO:0000259" key="17">
    <source>
        <dbReference type="Pfam" id="PF00742"/>
    </source>
</evidence>
<comment type="pathway">
    <text evidence="2">Amino-acid biosynthesis; L-threonine biosynthesis; L-threonine from L-aspartate: step 3/5.</text>
</comment>
<dbReference type="Proteomes" id="UP000053424">
    <property type="component" value="Unassembled WGS sequence"/>
</dbReference>